<dbReference type="Proteomes" id="UP000199008">
    <property type="component" value="Unassembled WGS sequence"/>
</dbReference>
<gene>
    <name evidence="2" type="ORF">SAMN05216216_1106</name>
</gene>
<evidence type="ECO:0000313" key="2">
    <source>
        <dbReference type="EMBL" id="SDK79701.1"/>
    </source>
</evidence>
<dbReference type="STRING" id="576118.SAMN05216216_1106"/>
<proteinExistence type="predicted"/>
<organism evidence="2 3">
    <name type="scientific">Lacicoccus qingdaonensis</name>
    <dbReference type="NCBI Taxonomy" id="576118"/>
    <lineage>
        <taxon>Bacteria</taxon>
        <taxon>Bacillati</taxon>
        <taxon>Bacillota</taxon>
        <taxon>Bacilli</taxon>
        <taxon>Bacillales</taxon>
        <taxon>Salinicoccaceae</taxon>
        <taxon>Lacicoccus</taxon>
    </lineage>
</organism>
<feature type="transmembrane region" description="Helical" evidence="1">
    <location>
        <begin position="31"/>
        <end position="50"/>
    </location>
</feature>
<sequence>MIIMATFILLVSFTVLFILKRFYMNITYQKIGRFSMSAMLSFIGISHFFIPSNLAAMVPPFIPFPITIVYLTGVVELLFAIMLLFEKTYKS</sequence>
<keyword evidence="3" id="KW-1185">Reference proteome</keyword>
<name>A0A1G9EUD5_9BACL</name>
<keyword evidence="1" id="KW-0472">Membrane</keyword>
<accession>A0A1G9EUD5</accession>
<keyword evidence="1" id="KW-0812">Transmembrane</keyword>
<dbReference type="AlphaFoldDB" id="A0A1G9EUD5"/>
<protein>
    <submittedName>
        <fullName evidence="2">Uncharacterized protein</fullName>
    </submittedName>
</protein>
<feature type="transmembrane region" description="Helical" evidence="1">
    <location>
        <begin position="6"/>
        <end position="24"/>
    </location>
</feature>
<feature type="transmembrane region" description="Helical" evidence="1">
    <location>
        <begin position="62"/>
        <end position="85"/>
    </location>
</feature>
<evidence type="ECO:0000313" key="3">
    <source>
        <dbReference type="Proteomes" id="UP000199008"/>
    </source>
</evidence>
<reference evidence="3" key="1">
    <citation type="submission" date="2016-10" db="EMBL/GenBank/DDBJ databases">
        <authorList>
            <person name="Varghese N."/>
            <person name="Submissions S."/>
        </authorList>
    </citation>
    <scope>NUCLEOTIDE SEQUENCE [LARGE SCALE GENOMIC DNA]</scope>
    <source>
        <strain evidence="3">CGMCC 1.8895</strain>
    </source>
</reference>
<evidence type="ECO:0000256" key="1">
    <source>
        <dbReference type="SAM" id="Phobius"/>
    </source>
</evidence>
<keyword evidence="1" id="KW-1133">Transmembrane helix</keyword>
<dbReference type="EMBL" id="FNFY01000010">
    <property type="protein sequence ID" value="SDK79701.1"/>
    <property type="molecule type" value="Genomic_DNA"/>
</dbReference>